<keyword evidence="1" id="KW-0539">Nucleus</keyword>
<comment type="similarity">
    <text evidence="1">Belongs to the TFB2 family.</text>
</comment>
<keyword evidence="1" id="KW-0227">DNA damage</keyword>
<dbReference type="Proteomes" id="UP000187203">
    <property type="component" value="Unassembled WGS sequence"/>
</dbReference>
<dbReference type="EMBL" id="AWUE01021088">
    <property type="protein sequence ID" value="OMO63641.1"/>
    <property type="molecule type" value="Genomic_DNA"/>
</dbReference>
<reference evidence="3" key="1">
    <citation type="submission" date="2013-09" db="EMBL/GenBank/DDBJ databases">
        <title>Corchorus olitorius genome sequencing.</title>
        <authorList>
            <person name="Alam M."/>
            <person name="Haque M.S."/>
            <person name="Islam M.S."/>
            <person name="Emdad E.M."/>
            <person name="Islam M.M."/>
            <person name="Ahmed B."/>
            <person name="Halim A."/>
            <person name="Hossen Q.M.M."/>
            <person name="Hossain M.Z."/>
            <person name="Ahmed R."/>
            <person name="Khan M.M."/>
            <person name="Islam R."/>
            <person name="Rashid M.M."/>
            <person name="Khan S.A."/>
            <person name="Rahman M.S."/>
            <person name="Alam M."/>
            <person name="Yahiya A.S."/>
            <person name="Khan M.S."/>
            <person name="Azam M.S."/>
            <person name="Haque T."/>
            <person name="Lashkar M.Z.H."/>
            <person name="Akhand A.I."/>
            <person name="Morshed G."/>
            <person name="Roy S."/>
            <person name="Uddin K.S."/>
            <person name="Rabeya T."/>
            <person name="Hossain A.S."/>
            <person name="Chowdhury A."/>
            <person name="Snigdha A.R."/>
            <person name="Mortoza M.S."/>
            <person name="Matin S.A."/>
            <person name="Hoque S.M.E."/>
            <person name="Islam M.K."/>
            <person name="Roy D.K."/>
            <person name="Haider R."/>
            <person name="Moosa M.M."/>
            <person name="Elias S.M."/>
            <person name="Hasan A.M."/>
            <person name="Jahan S."/>
            <person name="Shafiuddin M."/>
            <person name="Mahmood N."/>
            <person name="Shommy N.S."/>
        </authorList>
    </citation>
    <scope>NUCLEOTIDE SEQUENCE [LARGE SCALE GENOMIC DNA]</scope>
    <source>
        <strain evidence="3">cv. O-4</strain>
    </source>
</reference>
<dbReference type="AlphaFoldDB" id="A0A1R3H042"/>
<proteinExistence type="inferred from homology"/>
<keyword evidence="1" id="KW-0805">Transcription regulation</keyword>
<dbReference type="GO" id="GO:0005675">
    <property type="term" value="C:transcription factor TFIIH holo complex"/>
    <property type="evidence" value="ECO:0007669"/>
    <property type="project" value="TreeGrafter"/>
</dbReference>
<organism evidence="2 3">
    <name type="scientific">Corchorus olitorius</name>
    <dbReference type="NCBI Taxonomy" id="93759"/>
    <lineage>
        <taxon>Eukaryota</taxon>
        <taxon>Viridiplantae</taxon>
        <taxon>Streptophyta</taxon>
        <taxon>Embryophyta</taxon>
        <taxon>Tracheophyta</taxon>
        <taxon>Spermatophyta</taxon>
        <taxon>Magnoliopsida</taxon>
        <taxon>eudicotyledons</taxon>
        <taxon>Gunneridae</taxon>
        <taxon>Pentapetalae</taxon>
        <taxon>rosids</taxon>
        <taxon>malvids</taxon>
        <taxon>Malvales</taxon>
        <taxon>Malvaceae</taxon>
        <taxon>Grewioideae</taxon>
        <taxon>Apeibeae</taxon>
        <taxon>Corchorus</taxon>
    </lineage>
</organism>
<keyword evidence="1" id="KW-0234">DNA repair</keyword>
<dbReference type="PANTHER" id="PTHR13152">
    <property type="entry name" value="TFIIH, POLYPEPTIDE 4"/>
    <property type="match status" value="1"/>
</dbReference>
<sequence>MPQVRIIAKNFMDMVASLPAIKLDMLYRNQFICEAILRSLPPLAKKYVLQMLYIDVPITSKSLMEWVLADGSSKHKVAIDRLIQLRILEVVDRKKETTYKLNPTFQTNLRKHLVYGGILPREPMPSSVTARLPTVEELDEYALDKWERFLLQLISPGQAETATSFSSSMMRIFQRGLIRQREKEAPRLTESGFQFLLMDTNAQLWYIIREYISNSEEQGVDQADLIAFLLELSFHTSGQAYNINTLTDDQRVMIKDLADLGLVKLQQVP</sequence>
<evidence type="ECO:0000313" key="2">
    <source>
        <dbReference type="EMBL" id="OMO63641.1"/>
    </source>
</evidence>
<dbReference type="GO" id="GO:0001671">
    <property type="term" value="F:ATPase activator activity"/>
    <property type="evidence" value="ECO:0007669"/>
    <property type="project" value="InterPro"/>
</dbReference>
<dbReference type="InterPro" id="IPR004598">
    <property type="entry name" value="TFIIH_p52/Tfb2"/>
</dbReference>
<protein>
    <recommendedName>
        <fullName evidence="1">RNA polymerase II transcription factor B subunit 2</fullName>
    </recommendedName>
</protein>
<name>A0A1R3H042_9ROSI</name>
<comment type="caution">
    <text evidence="2">The sequence shown here is derived from an EMBL/GenBank/DDBJ whole genome shotgun (WGS) entry which is preliminary data.</text>
</comment>
<dbReference type="STRING" id="93759.A0A1R3H042"/>
<keyword evidence="1" id="KW-0804">Transcription</keyword>
<dbReference type="GO" id="GO:0000439">
    <property type="term" value="C:transcription factor TFIIH core complex"/>
    <property type="evidence" value="ECO:0007669"/>
    <property type="project" value="InterPro"/>
</dbReference>
<evidence type="ECO:0000313" key="3">
    <source>
        <dbReference type="Proteomes" id="UP000187203"/>
    </source>
</evidence>
<comment type="function">
    <text evidence="1">Component of the general transcription and DNA repair factor IIH (TFIIH) core complex which is involved in general and transcription-coupled nucleotide excision repair (NER) of damaged DNA.</text>
</comment>
<keyword evidence="3" id="KW-1185">Reference proteome</keyword>
<dbReference type="GO" id="GO:0003690">
    <property type="term" value="F:double-stranded DNA binding"/>
    <property type="evidence" value="ECO:0007669"/>
    <property type="project" value="TreeGrafter"/>
</dbReference>
<dbReference type="OrthoDB" id="364513at2759"/>
<evidence type="ECO:0000256" key="1">
    <source>
        <dbReference type="RuleBase" id="RU364024"/>
    </source>
</evidence>
<gene>
    <name evidence="2" type="ORF">COLO4_32259</name>
</gene>
<accession>A0A1R3H042</accession>
<comment type="subcellular location">
    <subcellularLocation>
        <location evidence="1">Nucleus</location>
    </subcellularLocation>
</comment>
<dbReference type="Pfam" id="PF03849">
    <property type="entry name" value="Tfb2"/>
    <property type="match status" value="1"/>
</dbReference>
<dbReference type="GO" id="GO:0006289">
    <property type="term" value="P:nucleotide-excision repair"/>
    <property type="evidence" value="ECO:0007669"/>
    <property type="project" value="InterPro"/>
</dbReference>
<dbReference type="PANTHER" id="PTHR13152:SF0">
    <property type="entry name" value="GENERAL TRANSCRIPTION FACTOR IIH SUBUNIT 4"/>
    <property type="match status" value="1"/>
</dbReference>